<evidence type="ECO:0008006" key="3">
    <source>
        <dbReference type="Google" id="ProtNLM"/>
    </source>
</evidence>
<gene>
    <name evidence="2" type="ORF">LCGC14_1617030</name>
</gene>
<feature type="transmembrane region" description="Helical" evidence="1">
    <location>
        <begin position="6"/>
        <end position="26"/>
    </location>
</feature>
<evidence type="ECO:0000256" key="1">
    <source>
        <dbReference type="SAM" id="Phobius"/>
    </source>
</evidence>
<dbReference type="AlphaFoldDB" id="A0A0F9I6W2"/>
<comment type="caution">
    <text evidence="2">The sequence shown here is derived from an EMBL/GenBank/DDBJ whole genome shotgun (WGS) entry which is preliminary data.</text>
</comment>
<sequence>MKRNSFTLVEVMIVIAIMSVLTAIAVPNLLRTRLIVNCINGGKPQKWCQSNLKILEKEDKEKRDKISKVKEQESKKSLLEMLSGQFSFITFLKIFLSLMVLVIFYYYPTKFLCIIPSLIGNIYCCGLIKGIRNWSLWLRD</sequence>
<dbReference type="EMBL" id="LAZR01013163">
    <property type="protein sequence ID" value="KKM23252.1"/>
    <property type="molecule type" value="Genomic_DNA"/>
</dbReference>
<name>A0A0F9I6W2_9ZZZZ</name>
<dbReference type="InterPro" id="IPR012902">
    <property type="entry name" value="N_methyl_site"/>
</dbReference>
<keyword evidence="1" id="KW-0812">Transmembrane</keyword>
<evidence type="ECO:0000313" key="2">
    <source>
        <dbReference type="EMBL" id="KKM23252.1"/>
    </source>
</evidence>
<reference evidence="2" key="1">
    <citation type="journal article" date="2015" name="Nature">
        <title>Complex archaea that bridge the gap between prokaryotes and eukaryotes.</title>
        <authorList>
            <person name="Spang A."/>
            <person name="Saw J.H."/>
            <person name="Jorgensen S.L."/>
            <person name="Zaremba-Niedzwiedzka K."/>
            <person name="Martijn J."/>
            <person name="Lind A.E."/>
            <person name="van Eijk R."/>
            <person name="Schleper C."/>
            <person name="Guy L."/>
            <person name="Ettema T.J."/>
        </authorList>
    </citation>
    <scope>NUCLEOTIDE SEQUENCE</scope>
</reference>
<feature type="transmembrane region" description="Helical" evidence="1">
    <location>
        <begin position="114"/>
        <end position="131"/>
    </location>
</feature>
<dbReference type="InterPro" id="IPR045584">
    <property type="entry name" value="Pilin-like"/>
</dbReference>
<dbReference type="Pfam" id="PF07963">
    <property type="entry name" value="N_methyl"/>
    <property type="match status" value="1"/>
</dbReference>
<feature type="transmembrane region" description="Helical" evidence="1">
    <location>
        <begin position="86"/>
        <end position="108"/>
    </location>
</feature>
<protein>
    <recommendedName>
        <fullName evidence="3">Prepilin-type N-terminal cleavage/methylation domain-containing protein</fullName>
    </recommendedName>
</protein>
<dbReference type="Gene3D" id="3.30.700.10">
    <property type="entry name" value="Glycoprotein, Type 4 Pilin"/>
    <property type="match status" value="1"/>
</dbReference>
<keyword evidence="1" id="KW-1133">Transmembrane helix</keyword>
<dbReference type="SUPFAM" id="SSF54523">
    <property type="entry name" value="Pili subunits"/>
    <property type="match status" value="1"/>
</dbReference>
<keyword evidence="1" id="KW-0472">Membrane</keyword>
<organism evidence="2">
    <name type="scientific">marine sediment metagenome</name>
    <dbReference type="NCBI Taxonomy" id="412755"/>
    <lineage>
        <taxon>unclassified sequences</taxon>
        <taxon>metagenomes</taxon>
        <taxon>ecological metagenomes</taxon>
    </lineage>
</organism>
<dbReference type="NCBIfam" id="TIGR02532">
    <property type="entry name" value="IV_pilin_GFxxxE"/>
    <property type="match status" value="1"/>
</dbReference>
<accession>A0A0F9I6W2</accession>
<proteinExistence type="predicted"/>